<evidence type="ECO:0000256" key="11">
    <source>
        <dbReference type="ARBA" id="ARBA00023136"/>
    </source>
</evidence>
<keyword evidence="11" id="KW-0472">Membrane</keyword>
<gene>
    <name evidence="14" type="ORF">K5I29_01720</name>
</gene>
<keyword evidence="4" id="KW-0645">Protease</keyword>
<accession>A0ABY6LZC5</accession>
<proteinExistence type="predicted"/>
<evidence type="ECO:0000256" key="13">
    <source>
        <dbReference type="SAM" id="SignalP"/>
    </source>
</evidence>
<dbReference type="InterPro" id="IPR002816">
    <property type="entry name" value="TraB/PrgY/GumN_fam"/>
</dbReference>
<evidence type="ECO:0000256" key="8">
    <source>
        <dbReference type="ARBA" id="ARBA00022801"/>
    </source>
</evidence>
<evidence type="ECO:0000256" key="3">
    <source>
        <dbReference type="ARBA" id="ARBA00004479"/>
    </source>
</evidence>
<dbReference type="CDD" id="cd14789">
    <property type="entry name" value="Tiki"/>
    <property type="match status" value="1"/>
</dbReference>
<evidence type="ECO:0000256" key="2">
    <source>
        <dbReference type="ARBA" id="ARBA00001941"/>
    </source>
</evidence>
<dbReference type="RefSeq" id="WP_264434143.1">
    <property type="nucleotide sequence ID" value="NZ_CP081495.1"/>
</dbReference>
<keyword evidence="6" id="KW-0479">Metal-binding</keyword>
<evidence type="ECO:0000256" key="12">
    <source>
        <dbReference type="ARBA" id="ARBA00023180"/>
    </source>
</evidence>
<evidence type="ECO:0000256" key="4">
    <source>
        <dbReference type="ARBA" id="ARBA00022670"/>
    </source>
</evidence>
<comment type="cofactor">
    <cofactor evidence="1">
        <name>Mn(2+)</name>
        <dbReference type="ChEBI" id="CHEBI:29035"/>
    </cofactor>
</comment>
<evidence type="ECO:0000256" key="10">
    <source>
        <dbReference type="ARBA" id="ARBA00023049"/>
    </source>
</evidence>
<dbReference type="InterPro" id="IPR040230">
    <property type="entry name" value="TIKI1/2-like"/>
</dbReference>
<protein>
    <submittedName>
        <fullName evidence="14">TraB/GumN family protein</fullName>
    </submittedName>
</protein>
<evidence type="ECO:0000256" key="1">
    <source>
        <dbReference type="ARBA" id="ARBA00001936"/>
    </source>
</evidence>
<keyword evidence="8" id="KW-0378">Hydrolase</keyword>
<evidence type="ECO:0000256" key="6">
    <source>
        <dbReference type="ARBA" id="ARBA00022723"/>
    </source>
</evidence>
<dbReference type="Proteomes" id="UP001163328">
    <property type="component" value="Chromosome"/>
</dbReference>
<evidence type="ECO:0000313" key="15">
    <source>
        <dbReference type="Proteomes" id="UP001163328"/>
    </source>
</evidence>
<dbReference type="EMBL" id="CP081495">
    <property type="protein sequence ID" value="UYW01670.1"/>
    <property type="molecule type" value="Genomic_DNA"/>
</dbReference>
<keyword evidence="5" id="KW-0812">Transmembrane</keyword>
<feature type="signal peptide" evidence="13">
    <location>
        <begin position="1"/>
        <end position="22"/>
    </location>
</feature>
<evidence type="ECO:0000256" key="5">
    <source>
        <dbReference type="ARBA" id="ARBA00022692"/>
    </source>
</evidence>
<keyword evidence="15" id="KW-1185">Reference proteome</keyword>
<name>A0ABY6LZC5_9FLAO</name>
<evidence type="ECO:0000256" key="7">
    <source>
        <dbReference type="ARBA" id="ARBA00022729"/>
    </source>
</evidence>
<keyword evidence="9" id="KW-1133">Transmembrane helix</keyword>
<sequence>MIKNFFCATLLGLFTLPGFAQKGNSVLWEITGKSLKQPSYLFGTVHITCDATLKPKVLKALDKTDQVYLEIDMDDPELNNKMLANLNMKDEQRISEIATPEQYKTINTFLESNFGIPLQALDTYKPFFIQSMLYTKMIDCPMQSFEMELVKKATEDKEEILGLETIESQLAIFDEIAYKNQIEDTVTMIEAINAGENNELQELIAAYQNENLDELMRIIASSEIQTNNQFQEELLIKRNHNWIPIIIEQANQKPTFFGVGAAHLKGKDGVIQLLQKQGYKVKPVQ</sequence>
<comment type="cofactor">
    <cofactor evidence="2">
        <name>Co(2+)</name>
        <dbReference type="ChEBI" id="CHEBI:48828"/>
    </cofactor>
</comment>
<feature type="chain" id="PRO_5046447484" evidence="13">
    <location>
        <begin position="23"/>
        <end position="285"/>
    </location>
</feature>
<keyword evidence="10" id="KW-0482">Metalloprotease</keyword>
<evidence type="ECO:0000256" key="9">
    <source>
        <dbReference type="ARBA" id="ARBA00022989"/>
    </source>
</evidence>
<dbReference type="Pfam" id="PF01963">
    <property type="entry name" value="TraB_PrgY_gumN"/>
    <property type="match status" value="1"/>
</dbReference>
<keyword evidence="7 13" id="KW-0732">Signal</keyword>
<dbReference type="PANTHER" id="PTHR31120:SF6">
    <property type="entry name" value="METALLOPROTEASE TIKI HOMOLOG"/>
    <property type="match status" value="1"/>
</dbReference>
<evidence type="ECO:0000313" key="14">
    <source>
        <dbReference type="EMBL" id="UYW01670.1"/>
    </source>
</evidence>
<keyword evidence="12" id="KW-0325">Glycoprotein</keyword>
<reference evidence="14" key="1">
    <citation type="submission" date="2021-08" db="EMBL/GenBank/DDBJ databases">
        <title>Flavobacterium sp. strain CC-SYL302.</title>
        <authorList>
            <person name="Lin S.-Y."/>
            <person name="Lee T.-H."/>
            <person name="Young C.-C."/>
        </authorList>
    </citation>
    <scope>NUCLEOTIDE SEQUENCE</scope>
    <source>
        <strain evidence="14">CC-SYL302</strain>
    </source>
</reference>
<dbReference type="PANTHER" id="PTHR31120">
    <property type="entry name" value="METALLOPROTEASE TIKI"/>
    <property type="match status" value="1"/>
</dbReference>
<organism evidence="14 15">
    <name type="scientific">Flavobacterium agricola</name>
    <dbReference type="NCBI Taxonomy" id="2870839"/>
    <lineage>
        <taxon>Bacteria</taxon>
        <taxon>Pseudomonadati</taxon>
        <taxon>Bacteroidota</taxon>
        <taxon>Flavobacteriia</taxon>
        <taxon>Flavobacteriales</taxon>
        <taxon>Flavobacteriaceae</taxon>
        <taxon>Flavobacterium</taxon>
    </lineage>
</organism>
<comment type="subcellular location">
    <subcellularLocation>
        <location evidence="3">Membrane</location>
        <topology evidence="3">Single-pass type I membrane protein</topology>
    </subcellularLocation>
</comment>